<name>A0ABM1BV68_LIMPO</name>
<protein>
    <submittedName>
        <fullName evidence="3">Unconventional myosin-XVIIIa-like</fullName>
    </submittedName>
</protein>
<proteinExistence type="predicted"/>
<dbReference type="PANTHER" id="PTHR45615:SF36">
    <property type="entry name" value="MYOSIN HEAVY CHAIN-LIKE, ISOFORM B-RELATED"/>
    <property type="match status" value="1"/>
</dbReference>
<sequence>VKNLQAQLEDEQEVRHKLIKQNHILEAQLQELSEQPPQHDPEVERKLRRDLKRVKALLRDAQTSVETESGVNNSRVLIRQLKNEVEDAELYKMAAIKAQQNAEIELQEVQNQMEEIARGKKEAETRCLQLTREKASLHSHLEELEEELTEVIKKYKATVESMSNDRRNLNEQTLHISDLETENRILKEKMTELQNKISQLTSQTQDLQETKNLEITVQELESRLQLEDTTKKRLEKQVVKLEEELENQKEHHEMLKNKAKQAEETQRRLQRQIVEMQKENGTLQQKESESVRRCCILENELESAETSIAATKNDLRMAYQRIQDLQKALQEDLEPDSETGNESDSDKEPFEPRLSIFRRSASLQGIRTEFPLMYEDRSLSPDFYSPSISHLDNL</sequence>
<feature type="region of interest" description="Disordered" evidence="1">
    <location>
        <begin position="249"/>
        <end position="268"/>
    </location>
</feature>
<feature type="region of interest" description="Disordered" evidence="1">
    <location>
        <begin position="331"/>
        <end position="354"/>
    </location>
</feature>
<feature type="non-terminal residue" evidence="3">
    <location>
        <position position="1"/>
    </location>
</feature>
<dbReference type="RefSeq" id="XP_013789288.1">
    <property type="nucleotide sequence ID" value="XM_013933834.1"/>
</dbReference>
<feature type="compositionally biased region" description="Basic and acidic residues" evidence="1">
    <location>
        <begin position="249"/>
        <end position="267"/>
    </location>
</feature>
<evidence type="ECO:0000313" key="3">
    <source>
        <dbReference type="RefSeq" id="XP_013789288.1"/>
    </source>
</evidence>
<dbReference type="PANTHER" id="PTHR45615">
    <property type="entry name" value="MYOSIN HEAVY CHAIN, NON-MUSCLE"/>
    <property type="match status" value="1"/>
</dbReference>
<evidence type="ECO:0000313" key="2">
    <source>
        <dbReference type="Proteomes" id="UP000694941"/>
    </source>
</evidence>
<organism evidence="2 3">
    <name type="scientific">Limulus polyphemus</name>
    <name type="common">Atlantic horseshoe crab</name>
    <dbReference type="NCBI Taxonomy" id="6850"/>
    <lineage>
        <taxon>Eukaryota</taxon>
        <taxon>Metazoa</taxon>
        <taxon>Ecdysozoa</taxon>
        <taxon>Arthropoda</taxon>
        <taxon>Chelicerata</taxon>
        <taxon>Merostomata</taxon>
        <taxon>Xiphosura</taxon>
        <taxon>Limulidae</taxon>
        <taxon>Limulus</taxon>
    </lineage>
</organism>
<feature type="compositionally biased region" description="Acidic residues" evidence="1">
    <location>
        <begin position="331"/>
        <end position="343"/>
    </location>
</feature>
<dbReference type="Proteomes" id="UP000694941">
    <property type="component" value="Unplaced"/>
</dbReference>
<gene>
    <name evidence="3" type="primary">LOC106473155</name>
</gene>
<evidence type="ECO:0000256" key="1">
    <source>
        <dbReference type="SAM" id="MobiDB-lite"/>
    </source>
</evidence>
<keyword evidence="2" id="KW-1185">Reference proteome</keyword>
<accession>A0ABM1BV68</accession>
<reference evidence="3" key="1">
    <citation type="submission" date="2025-08" db="UniProtKB">
        <authorList>
            <consortium name="RefSeq"/>
        </authorList>
    </citation>
    <scope>IDENTIFICATION</scope>
    <source>
        <tissue evidence="3">Muscle</tissue>
    </source>
</reference>
<dbReference type="GeneID" id="106473155"/>